<protein>
    <submittedName>
        <fullName evidence="2">Sensor protein</fullName>
    </submittedName>
</protein>
<dbReference type="RefSeq" id="WP_179167817.1">
    <property type="nucleotide sequence ID" value="NZ_CP058529.1"/>
</dbReference>
<accession>A0A7D5KKK9</accession>
<sequence length="240" mass="27469">MSEPTLATLLEEAERTRKSLVVYGPTESDIVTQFGARNVAVEHRSLPDGGPDEFVIVRDGDEFRCAIGREDLQAFLSPPIRQPWDLGLLPPEYRSLFELLDDTVFGSLNRRQLLATARELEERAYRLGRGTFRVGFQSLSAFRSQERIYRRLAEETELDVHVYAVPEAPTEDTSDWPLTFHSEPSDQIGRYWFLLFDGDGNDEWKCALVAEEQEAGTFYGFWTYDPAIVDRAFEALSEYP</sequence>
<gene>
    <name evidence="2" type="ORF">HUG10_01215</name>
</gene>
<dbReference type="PIRSF" id="PIRSF030471">
    <property type="entry name" value="STR_Vng0742h_prd"/>
    <property type="match status" value="1"/>
</dbReference>
<dbReference type="Pfam" id="PF10069">
    <property type="entry name" value="DICT"/>
    <property type="match status" value="1"/>
</dbReference>
<organism evidence="2 3">
    <name type="scientific">Halorarum halophilum</name>
    <dbReference type="NCBI Taxonomy" id="2743090"/>
    <lineage>
        <taxon>Archaea</taxon>
        <taxon>Methanobacteriati</taxon>
        <taxon>Methanobacteriota</taxon>
        <taxon>Stenosarchaea group</taxon>
        <taxon>Halobacteria</taxon>
        <taxon>Halobacteriales</taxon>
        <taxon>Haloferacaceae</taxon>
        <taxon>Halorarum</taxon>
    </lineage>
</organism>
<dbReference type="EMBL" id="CP058529">
    <property type="protein sequence ID" value="QLG26242.1"/>
    <property type="molecule type" value="Genomic_DNA"/>
</dbReference>
<dbReference type="Proteomes" id="UP000509750">
    <property type="component" value="Chromosome"/>
</dbReference>
<evidence type="ECO:0000259" key="1">
    <source>
        <dbReference type="Pfam" id="PF10069"/>
    </source>
</evidence>
<evidence type="ECO:0000313" key="2">
    <source>
        <dbReference type="EMBL" id="QLG26242.1"/>
    </source>
</evidence>
<evidence type="ECO:0000313" key="3">
    <source>
        <dbReference type="Proteomes" id="UP000509750"/>
    </source>
</evidence>
<keyword evidence="3" id="KW-1185">Reference proteome</keyword>
<dbReference type="AlphaFoldDB" id="A0A7D5KKK9"/>
<feature type="domain" description="DICT" evidence="1">
    <location>
        <begin position="104"/>
        <end position="212"/>
    </location>
</feature>
<dbReference type="OrthoDB" id="198447at2157"/>
<reference evidence="2 3" key="1">
    <citation type="submission" date="2020-07" db="EMBL/GenBank/DDBJ databases">
        <title>Gai3-2, isolated from salt lake.</title>
        <authorList>
            <person name="Cui H."/>
            <person name="Shi X."/>
        </authorList>
    </citation>
    <scope>NUCLEOTIDE SEQUENCE [LARGE SCALE GENOMIC DNA]</scope>
    <source>
        <strain evidence="2 3">Gai3-2</strain>
    </source>
</reference>
<name>A0A7D5KKK9_9EURY</name>
<dbReference type="GeneID" id="56027410"/>
<dbReference type="InterPro" id="IPR019278">
    <property type="entry name" value="DICT_dom"/>
</dbReference>
<dbReference type="KEGG" id="halg:HUG10_01215"/>
<dbReference type="InterPro" id="IPR016954">
    <property type="entry name" value="Uncharacterised_Vng0742h"/>
</dbReference>
<proteinExistence type="predicted"/>